<protein>
    <submittedName>
        <fullName evidence="9">Cytochrome c, class III family protein</fullName>
    </submittedName>
</protein>
<evidence type="ECO:0000256" key="5">
    <source>
        <dbReference type="ARBA" id="ARBA00023004"/>
    </source>
</evidence>
<feature type="binding site" description="axial binding residue" evidence="6">
    <location>
        <position position="123"/>
    </location>
    <ligand>
        <name>heme c</name>
        <dbReference type="ChEBI" id="CHEBI:61717"/>
        <label>1</label>
    </ligand>
    <ligandPart>
        <name>Fe</name>
        <dbReference type="ChEBI" id="CHEBI:18248"/>
    </ligandPart>
</feature>
<feature type="binding site" description="covalent" evidence="6">
    <location>
        <position position="67"/>
    </location>
    <ligand>
        <name>heme c</name>
        <dbReference type="ChEBI" id="CHEBI:61717"/>
        <label>1</label>
    </ligand>
</feature>
<dbReference type="InterPro" id="IPR036280">
    <property type="entry name" value="Multihaem_cyt_sf"/>
</dbReference>
<evidence type="ECO:0000256" key="2">
    <source>
        <dbReference type="ARBA" id="ARBA00022617"/>
    </source>
</evidence>
<dbReference type="KEGG" id="dli:dnl_23550"/>
<sequence length="143" mass="15089">MTSEKELKLAYGIAVVLLIVGVLSYTAFSAKVPDEPLRLVYKGAAGSVMFDHKTHTADYALSCTACHHHPSEPEEGAAMESCSSCHELPKDGSLPQSCLACHDADEVDLETTPGKTDAFHGQCIGCHKDSGAGPVECAACHVM</sequence>
<keyword evidence="4" id="KW-0249">Electron transport</keyword>
<keyword evidence="1" id="KW-0813">Transport</keyword>
<reference evidence="9" key="1">
    <citation type="journal article" date="2021" name="Microb. Physiol.">
        <title>Proteogenomic Insights into the Physiology of Marine, Sulfate-Reducing, Filamentous Desulfonema limicola and Desulfonema magnum.</title>
        <authorList>
            <person name="Schnaars V."/>
            <person name="Wohlbrand L."/>
            <person name="Scheve S."/>
            <person name="Hinrichs C."/>
            <person name="Reinhardt R."/>
            <person name="Rabus R."/>
        </authorList>
    </citation>
    <scope>NUCLEOTIDE SEQUENCE</scope>
    <source>
        <strain evidence="9">5ac10</strain>
    </source>
</reference>
<dbReference type="GO" id="GO:0009055">
    <property type="term" value="F:electron transfer activity"/>
    <property type="evidence" value="ECO:0007669"/>
    <property type="project" value="InterPro"/>
</dbReference>
<feature type="binding site" description="axial binding residue" evidence="6">
    <location>
        <position position="141"/>
    </location>
    <ligand>
        <name>heme c</name>
        <dbReference type="ChEBI" id="CHEBI:61717"/>
        <label>1</label>
    </ligand>
    <ligandPart>
        <name>Fe</name>
        <dbReference type="ChEBI" id="CHEBI:18248"/>
    </ligandPart>
</feature>
<dbReference type="RefSeq" id="WP_207691745.1">
    <property type="nucleotide sequence ID" value="NZ_CP061799.1"/>
</dbReference>
<keyword evidence="7" id="KW-0472">Membrane</keyword>
<feature type="transmembrane region" description="Helical" evidence="7">
    <location>
        <begin position="9"/>
        <end position="28"/>
    </location>
</feature>
<feature type="binding site" description="axial binding residue" evidence="6">
    <location>
        <position position="52"/>
    </location>
    <ligand>
        <name>heme c</name>
        <dbReference type="ChEBI" id="CHEBI:61717"/>
        <label>1</label>
    </ligand>
    <ligandPart>
        <name>Fe</name>
        <dbReference type="ChEBI" id="CHEBI:18248"/>
    </ligandPart>
</feature>
<feature type="binding site" description="covalent" evidence="6">
    <location>
        <position position="85"/>
    </location>
    <ligand>
        <name>heme c</name>
        <dbReference type="ChEBI" id="CHEBI:61717"/>
        <label>2</label>
    </ligand>
</feature>
<gene>
    <name evidence="9" type="ORF">dnl_23550</name>
</gene>
<evidence type="ECO:0000256" key="3">
    <source>
        <dbReference type="ARBA" id="ARBA00022723"/>
    </source>
</evidence>
<feature type="binding site" description="axial binding residue" evidence="6">
    <location>
        <position position="126"/>
    </location>
    <ligand>
        <name>heme c</name>
        <dbReference type="ChEBI" id="CHEBI:61717"/>
        <label>1</label>
    </ligand>
    <ligandPart>
        <name>Fe</name>
        <dbReference type="ChEBI" id="CHEBI:18248"/>
    </ligandPart>
</feature>
<dbReference type="GO" id="GO:0020037">
    <property type="term" value="F:heme binding"/>
    <property type="evidence" value="ECO:0007669"/>
    <property type="project" value="InterPro"/>
</dbReference>
<feature type="binding site" description="axial binding residue" evidence="6">
    <location>
        <position position="55"/>
    </location>
    <ligand>
        <name>heme c</name>
        <dbReference type="ChEBI" id="CHEBI:61717"/>
        <label>1</label>
    </ligand>
    <ligandPart>
        <name>Fe</name>
        <dbReference type="ChEBI" id="CHEBI:18248"/>
    </ligandPart>
</feature>
<keyword evidence="5 6" id="KW-0408">Iron</keyword>
<dbReference type="AlphaFoldDB" id="A0A975GGA0"/>
<dbReference type="EMBL" id="CP061799">
    <property type="protein sequence ID" value="QTA80069.1"/>
    <property type="molecule type" value="Genomic_DNA"/>
</dbReference>
<dbReference type="InterPro" id="IPR020942">
    <property type="entry name" value="Cyt_c_III_dom"/>
</dbReference>
<feature type="binding site" description="axial binding residue" evidence="6">
    <location>
        <position position="66"/>
    </location>
    <ligand>
        <name>heme c</name>
        <dbReference type="ChEBI" id="CHEBI:61717"/>
        <label>1</label>
    </ligand>
    <ligandPart>
        <name>Fe</name>
        <dbReference type="ChEBI" id="CHEBI:18248"/>
    </ligandPart>
</feature>
<proteinExistence type="predicted"/>
<feature type="binding site" description="axial binding residue" evidence="6">
    <location>
        <position position="140"/>
    </location>
    <ligand>
        <name>heme c</name>
        <dbReference type="ChEBI" id="CHEBI:61717"/>
        <label>1</label>
    </ligand>
    <ligandPart>
        <name>Fe</name>
        <dbReference type="ChEBI" id="CHEBI:18248"/>
    </ligandPart>
</feature>
<evidence type="ECO:0000313" key="9">
    <source>
        <dbReference type="EMBL" id="QTA80069.1"/>
    </source>
</evidence>
<keyword evidence="7" id="KW-0812">Transmembrane</keyword>
<organism evidence="9 10">
    <name type="scientific">Desulfonema limicola</name>
    <dbReference type="NCBI Taxonomy" id="45656"/>
    <lineage>
        <taxon>Bacteria</taxon>
        <taxon>Pseudomonadati</taxon>
        <taxon>Thermodesulfobacteriota</taxon>
        <taxon>Desulfobacteria</taxon>
        <taxon>Desulfobacterales</taxon>
        <taxon>Desulfococcaceae</taxon>
        <taxon>Desulfonema</taxon>
    </lineage>
</organism>
<feature type="binding site" description="axial binding residue" evidence="6">
    <location>
        <position position="86"/>
    </location>
    <ligand>
        <name>heme c</name>
        <dbReference type="ChEBI" id="CHEBI:61717"/>
        <label>2</label>
    </ligand>
    <ligandPart>
        <name>Fe</name>
        <dbReference type="ChEBI" id="CHEBI:18248"/>
    </ligandPart>
</feature>
<keyword evidence="10" id="KW-1185">Reference proteome</keyword>
<name>A0A975GGA0_9BACT</name>
<keyword evidence="3 6" id="KW-0479">Metal-binding</keyword>
<feature type="binding site" description="axial binding residue" evidence="6">
    <location>
        <position position="63"/>
    </location>
    <ligand>
        <name>heme c</name>
        <dbReference type="ChEBI" id="CHEBI:61717"/>
        <label>1</label>
    </ligand>
    <ligandPart>
        <name>Fe</name>
        <dbReference type="ChEBI" id="CHEBI:18248"/>
    </ligandPart>
</feature>
<comment type="cofactor">
    <cofactor evidence="6">
        <name>heme c</name>
        <dbReference type="ChEBI" id="CHEBI:61717"/>
    </cofactor>
    <text evidence="6">Binds 4 heme c groups covalently per monomer.</text>
</comment>
<evidence type="ECO:0000256" key="4">
    <source>
        <dbReference type="ARBA" id="ARBA00022982"/>
    </source>
</evidence>
<dbReference type="PRINTS" id="PR00609">
    <property type="entry name" value="CYTOCHROMEC3"/>
</dbReference>
<evidence type="ECO:0000313" key="10">
    <source>
        <dbReference type="Proteomes" id="UP000663720"/>
    </source>
</evidence>
<dbReference type="InterPro" id="IPR002322">
    <property type="entry name" value="Cyt_c_III"/>
</dbReference>
<dbReference type="GO" id="GO:0046872">
    <property type="term" value="F:metal ion binding"/>
    <property type="evidence" value="ECO:0007669"/>
    <property type="project" value="UniProtKB-KW"/>
</dbReference>
<evidence type="ECO:0000256" key="6">
    <source>
        <dbReference type="PIRSR" id="PIRSR602322-1"/>
    </source>
</evidence>
<evidence type="ECO:0000256" key="7">
    <source>
        <dbReference type="SAM" id="Phobius"/>
    </source>
</evidence>
<evidence type="ECO:0000256" key="1">
    <source>
        <dbReference type="ARBA" id="ARBA00022448"/>
    </source>
</evidence>
<feature type="binding site" description="axial binding residue" evidence="6">
    <location>
        <position position="127"/>
    </location>
    <ligand>
        <name>heme c</name>
        <dbReference type="ChEBI" id="CHEBI:61717"/>
        <label>1</label>
    </ligand>
    <ligandPart>
        <name>Fe</name>
        <dbReference type="ChEBI" id="CHEBI:18248"/>
    </ligandPart>
</feature>
<feature type="domain" description="Class III cytochrome C" evidence="8">
    <location>
        <begin position="43"/>
        <end position="141"/>
    </location>
</feature>
<dbReference type="Proteomes" id="UP000663720">
    <property type="component" value="Chromosome"/>
</dbReference>
<feature type="binding site" description="axial binding residue" evidence="6">
    <location>
        <position position="68"/>
    </location>
    <ligand>
        <name>heme c</name>
        <dbReference type="ChEBI" id="CHEBI:61717"/>
        <label>1</label>
    </ligand>
    <ligandPart>
        <name>Fe</name>
        <dbReference type="ChEBI" id="CHEBI:18248"/>
    </ligandPart>
</feature>
<accession>A0A975GGA0</accession>
<dbReference type="Gene3D" id="3.90.10.10">
    <property type="entry name" value="Cytochrome C3"/>
    <property type="match status" value="2"/>
</dbReference>
<feature type="binding site" description="axial binding residue" evidence="6">
    <location>
        <position position="137"/>
    </location>
    <ligand>
        <name>heme c</name>
        <dbReference type="ChEBI" id="CHEBI:61717"/>
        <label>4</label>
    </ligand>
    <ligandPart>
        <name>Fe</name>
        <dbReference type="ChEBI" id="CHEBI:18248"/>
    </ligandPart>
</feature>
<dbReference type="CDD" id="cd08168">
    <property type="entry name" value="Cytochrom_C3"/>
    <property type="match status" value="1"/>
</dbReference>
<dbReference type="SUPFAM" id="SSF48695">
    <property type="entry name" value="Multiheme cytochromes"/>
    <property type="match status" value="1"/>
</dbReference>
<evidence type="ECO:0000259" key="8">
    <source>
        <dbReference type="Pfam" id="PF02085"/>
    </source>
</evidence>
<dbReference type="Pfam" id="PF02085">
    <property type="entry name" value="Cytochrom_CIII"/>
    <property type="match status" value="1"/>
</dbReference>
<keyword evidence="7" id="KW-1133">Transmembrane helix</keyword>
<keyword evidence="2 6" id="KW-0349">Heme</keyword>